<dbReference type="SMART" id="SM00388">
    <property type="entry name" value="HisKA"/>
    <property type="match status" value="1"/>
</dbReference>
<protein>
    <recommendedName>
        <fullName evidence="2">histidine kinase</fullName>
        <ecNumber evidence="2">2.7.13.3</ecNumber>
    </recommendedName>
</protein>
<dbReference type="CDD" id="cd00075">
    <property type="entry name" value="HATPase"/>
    <property type="match status" value="1"/>
</dbReference>
<dbReference type="InterPro" id="IPR005467">
    <property type="entry name" value="His_kinase_dom"/>
</dbReference>
<evidence type="ECO:0000259" key="11">
    <source>
        <dbReference type="PROSITE" id="PS50112"/>
    </source>
</evidence>
<feature type="domain" description="PAC" evidence="12">
    <location>
        <begin position="343"/>
        <end position="393"/>
    </location>
</feature>
<dbReference type="PANTHER" id="PTHR43304:SF1">
    <property type="entry name" value="PAC DOMAIN-CONTAINING PROTEIN"/>
    <property type="match status" value="1"/>
</dbReference>
<evidence type="ECO:0000259" key="10">
    <source>
        <dbReference type="PROSITE" id="PS50110"/>
    </source>
</evidence>
<dbReference type="Proteomes" id="UP001596414">
    <property type="component" value="Unassembled WGS sequence"/>
</dbReference>
<dbReference type="Gene3D" id="3.40.50.2300">
    <property type="match status" value="1"/>
</dbReference>
<evidence type="ECO:0000256" key="3">
    <source>
        <dbReference type="ARBA" id="ARBA00022553"/>
    </source>
</evidence>
<dbReference type="PROSITE" id="PS50109">
    <property type="entry name" value="HIS_KIN"/>
    <property type="match status" value="1"/>
</dbReference>
<dbReference type="PRINTS" id="PR00344">
    <property type="entry name" value="BCTRLSENSOR"/>
</dbReference>
<evidence type="ECO:0000259" key="9">
    <source>
        <dbReference type="PROSITE" id="PS50109"/>
    </source>
</evidence>
<reference evidence="13 14" key="1">
    <citation type="journal article" date="2014" name="Int. J. Syst. Evol. Microbiol.">
        <title>Complete genome sequence of Corynebacterium casei LMG S-19264T (=DSM 44701T), isolated from a smear-ripened cheese.</title>
        <authorList>
            <consortium name="US DOE Joint Genome Institute (JGI-PGF)"/>
            <person name="Walter F."/>
            <person name="Albersmeier A."/>
            <person name="Kalinowski J."/>
            <person name="Ruckert C."/>
        </authorList>
    </citation>
    <scope>NUCLEOTIDE SEQUENCE [LARGE SCALE GENOMIC DNA]</scope>
    <source>
        <strain evidence="13 14">CGMCC 4.7215</strain>
    </source>
</reference>
<dbReference type="Pfam" id="PF00072">
    <property type="entry name" value="Response_reg"/>
    <property type="match status" value="1"/>
</dbReference>
<dbReference type="AlphaFoldDB" id="A0ABD5XC00"/>
<dbReference type="SUPFAM" id="SSF55781">
    <property type="entry name" value="GAF domain-like"/>
    <property type="match status" value="1"/>
</dbReference>
<feature type="coiled-coil region" evidence="7">
    <location>
        <begin position="384"/>
        <end position="411"/>
    </location>
</feature>
<evidence type="ECO:0000259" key="8">
    <source>
        <dbReference type="PROSITE" id="PS50042"/>
    </source>
</evidence>
<dbReference type="Pfam" id="PF02518">
    <property type="entry name" value="HATPase_c"/>
    <property type="match status" value="1"/>
</dbReference>
<dbReference type="PROSITE" id="PS50110">
    <property type="entry name" value="RESPONSE_REGULATORY"/>
    <property type="match status" value="1"/>
</dbReference>
<evidence type="ECO:0000256" key="7">
    <source>
        <dbReference type="SAM" id="Coils"/>
    </source>
</evidence>
<dbReference type="Pfam" id="PF13426">
    <property type="entry name" value="PAS_9"/>
    <property type="match status" value="1"/>
</dbReference>
<dbReference type="InterPro" id="IPR013655">
    <property type="entry name" value="PAS_fold_3"/>
</dbReference>
<evidence type="ECO:0000256" key="4">
    <source>
        <dbReference type="ARBA" id="ARBA00022679"/>
    </source>
</evidence>
<feature type="domain" description="Cyclic nucleotide-binding" evidence="8">
    <location>
        <begin position="711"/>
        <end position="756"/>
    </location>
</feature>
<dbReference type="InterPro" id="IPR052162">
    <property type="entry name" value="Sensor_kinase/Photoreceptor"/>
</dbReference>
<evidence type="ECO:0000256" key="6">
    <source>
        <dbReference type="PROSITE-ProRule" id="PRU00169"/>
    </source>
</evidence>
<feature type="domain" description="PAC" evidence="12">
    <location>
        <begin position="218"/>
        <end position="270"/>
    </location>
</feature>
<evidence type="ECO:0000259" key="12">
    <source>
        <dbReference type="PROSITE" id="PS50113"/>
    </source>
</evidence>
<comment type="catalytic activity">
    <reaction evidence="1">
        <text>ATP + protein L-histidine = ADP + protein N-phospho-L-histidine.</text>
        <dbReference type="EC" id="2.7.13.3"/>
    </reaction>
</comment>
<comment type="caution">
    <text evidence="13">The sequence shown here is derived from an EMBL/GenBank/DDBJ whole genome shotgun (WGS) entry which is preliminary data.</text>
</comment>
<dbReference type="Pfam" id="PF00512">
    <property type="entry name" value="HisKA"/>
    <property type="match status" value="1"/>
</dbReference>
<dbReference type="InterPro" id="IPR000595">
    <property type="entry name" value="cNMP-bd_dom"/>
</dbReference>
<keyword evidence="4" id="KW-0808">Transferase</keyword>
<dbReference type="InterPro" id="IPR001610">
    <property type="entry name" value="PAC"/>
</dbReference>
<feature type="domain" description="Histidine kinase" evidence="9">
    <location>
        <begin position="572"/>
        <end position="786"/>
    </location>
</feature>
<keyword evidence="3 6" id="KW-0597">Phosphoprotein</keyword>
<dbReference type="InterPro" id="IPR011006">
    <property type="entry name" value="CheY-like_superfamily"/>
</dbReference>
<dbReference type="PROSITE" id="PS50112">
    <property type="entry name" value="PAS"/>
    <property type="match status" value="2"/>
</dbReference>
<evidence type="ECO:0000256" key="2">
    <source>
        <dbReference type="ARBA" id="ARBA00012438"/>
    </source>
</evidence>
<dbReference type="SMART" id="SM00091">
    <property type="entry name" value="PAS"/>
    <property type="match status" value="2"/>
</dbReference>
<dbReference type="SMART" id="SM00387">
    <property type="entry name" value="HATPase_c"/>
    <property type="match status" value="1"/>
</dbReference>
<keyword evidence="7" id="KW-0175">Coiled coil</keyword>
<dbReference type="InterPro" id="IPR000014">
    <property type="entry name" value="PAS"/>
</dbReference>
<dbReference type="RefSeq" id="WP_267639101.1">
    <property type="nucleotide sequence ID" value="NZ_JAODIY010000048.1"/>
</dbReference>
<dbReference type="PROSITE" id="PS50042">
    <property type="entry name" value="CNMP_BINDING_3"/>
    <property type="match status" value="1"/>
</dbReference>
<dbReference type="Gene3D" id="1.10.287.130">
    <property type="match status" value="1"/>
</dbReference>
<evidence type="ECO:0000256" key="5">
    <source>
        <dbReference type="ARBA" id="ARBA00022777"/>
    </source>
</evidence>
<gene>
    <name evidence="13" type="ORF">ACFQJ7_15915</name>
</gene>
<dbReference type="CDD" id="cd00130">
    <property type="entry name" value="PAS"/>
    <property type="match status" value="2"/>
</dbReference>
<evidence type="ECO:0000256" key="1">
    <source>
        <dbReference type="ARBA" id="ARBA00000085"/>
    </source>
</evidence>
<dbReference type="InterPro" id="IPR035965">
    <property type="entry name" value="PAS-like_dom_sf"/>
</dbReference>
<dbReference type="Gene3D" id="3.30.450.20">
    <property type="entry name" value="PAS domain"/>
    <property type="match status" value="2"/>
</dbReference>
<dbReference type="NCBIfam" id="TIGR00229">
    <property type="entry name" value="sensory_box"/>
    <property type="match status" value="2"/>
</dbReference>
<dbReference type="PROSITE" id="PS50113">
    <property type="entry name" value="PAC"/>
    <property type="match status" value="2"/>
</dbReference>
<dbReference type="Gene3D" id="3.30.450.40">
    <property type="match status" value="1"/>
</dbReference>
<dbReference type="InterPro" id="IPR003018">
    <property type="entry name" value="GAF"/>
</dbReference>
<evidence type="ECO:0000313" key="13">
    <source>
        <dbReference type="EMBL" id="MFC7127483.1"/>
    </source>
</evidence>
<dbReference type="CDD" id="cd00082">
    <property type="entry name" value="HisKA"/>
    <property type="match status" value="1"/>
</dbReference>
<organism evidence="13 14">
    <name type="scientific">Halovenus rubra</name>
    <dbReference type="NCBI Taxonomy" id="869890"/>
    <lineage>
        <taxon>Archaea</taxon>
        <taxon>Methanobacteriati</taxon>
        <taxon>Methanobacteriota</taxon>
        <taxon>Stenosarchaea group</taxon>
        <taxon>Halobacteria</taxon>
        <taxon>Halobacteriales</taxon>
        <taxon>Haloarculaceae</taxon>
        <taxon>Halovenus</taxon>
    </lineage>
</organism>
<dbReference type="Gene3D" id="3.30.565.10">
    <property type="entry name" value="Histidine kinase-like ATPase, C-terminal domain"/>
    <property type="match status" value="1"/>
</dbReference>
<feature type="domain" description="Response regulatory" evidence="10">
    <location>
        <begin position="9"/>
        <end position="125"/>
    </location>
</feature>
<dbReference type="CDD" id="cd00156">
    <property type="entry name" value="REC"/>
    <property type="match status" value="1"/>
</dbReference>
<dbReference type="InterPro" id="IPR001789">
    <property type="entry name" value="Sig_transdc_resp-reg_receiver"/>
</dbReference>
<dbReference type="InterPro" id="IPR000700">
    <property type="entry name" value="PAS-assoc_C"/>
</dbReference>
<dbReference type="Pfam" id="PF08447">
    <property type="entry name" value="PAS_3"/>
    <property type="match status" value="1"/>
</dbReference>
<sequence length="793" mass="89345">MPSTLKTIQVLHVDDDPSLTDLTATILEEKNEAFDLETASSVCEAERYLNREHVDCIVSDYEMPGQNGIEFLETVRESFPDLPFILYTGKGSEEIASDAISAGVTDYLQKGSGTGQYTVLANRIRNAVEAYRSTELLSERTRRLETLIRNLPGIVYRCLNEPDWPMETVRGDAESLVGYSAQALEENNVNWGQDILHPDDQTEIWETVQECLSEDGTFEVTYRIVTKDGETKWMWEQGRGIYHNDGTIEALEGFITDITDRKRRENKLTQTRSRLKALSEGSPDMINIHDSEGNIIDPNPQLCEQTGYDESELTEMAVWDLDETVDPEQAKAFWEQIDTGNSRRVQGRFRRKDGSTFPVETHVKRTDIDGEDRFVVTSRNITERVEDKRKLERYSNTLERLQRTTQQLMETTDTGEATDIVLQSLEDVLDFDIVAVWEANDARTRLEPVGQSERGAELIPEMPSYSPGNSLSWEAFAEGEMYVIDDLSDYEKRYNPDTVLKSELLVPFGEYGLLNIGSTETTDFSERDIAHVELWAETIAIAFDRIERERALRERENELVRQRDRLDEFASIVSHDLRNPLNVAELRLDLARDENDNDHLEAVASAHERMSVLVDDLLTLARYGETLDSTKPVSVADLVDNCWKNVNTAHADICIDSDITVKADQNRLQQLVENLIRNAIDHGSITPSVDTVEQCADNSSIEANERADTTGELVVTVGDLSDGFYIEDNGPGIPSEKREDVFETGFSTADGGTGFGLSIVQQVIEAHSWSIDVTESAAGGARFEITQVDIADR</sequence>
<dbReference type="EC" id="2.7.13.3" evidence="2"/>
<dbReference type="SUPFAM" id="SSF55874">
    <property type="entry name" value="ATPase domain of HSP90 chaperone/DNA topoisomerase II/histidine kinase"/>
    <property type="match status" value="1"/>
</dbReference>
<dbReference type="InterPro" id="IPR003661">
    <property type="entry name" value="HisK_dim/P_dom"/>
</dbReference>
<dbReference type="SUPFAM" id="SSF52172">
    <property type="entry name" value="CheY-like"/>
    <property type="match status" value="1"/>
</dbReference>
<feature type="domain" description="PAS" evidence="11">
    <location>
        <begin position="173"/>
        <end position="215"/>
    </location>
</feature>
<dbReference type="InterPro" id="IPR003594">
    <property type="entry name" value="HATPase_dom"/>
</dbReference>
<dbReference type="InterPro" id="IPR036890">
    <property type="entry name" value="HATPase_C_sf"/>
</dbReference>
<dbReference type="SUPFAM" id="SSF47384">
    <property type="entry name" value="Homodimeric domain of signal transducing histidine kinase"/>
    <property type="match status" value="1"/>
</dbReference>
<dbReference type="InterPro" id="IPR029016">
    <property type="entry name" value="GAF-like_dom_sf"/>
</dbReference>
<dbReference type="Pfam" id="PF13185">
    <property type="entry name" value="GAF_2"/>
    <property type="match status" value="1"/>
</dbReference>
<proteinExistence type="predicted"/>
<accession>A0ABD5XC00</accession>
<evidence type="ECO:0000313" key="14">
    <source>
        <dbReference type="Proteomes" id="UP001596414"/>
    </source>
</evidence>
<dbReference type="InterPro" id="IPR004358">
    <property type="entry name" value="Sig_transdc_His_kin-like_C"/>
</dbReference>
<dbReference type="SMART" id="SM00086">
    <property type="entry name" value="PAC"/>
    <property type="match status" value="2"/>
</dbReference>
<feature type="domain" description="PAS" evidence="11">
    <location>
        <begin position="271"/>
        <end position="344"/>
    </location>
</feature>
<dbReference type="SMART" id="SM00448">
    <property type="entry name" value="REC"/>
    <property type="match status" value="1"/>
</dbReference>
<keyword evidence="5" id="KW-0418">Kinase</keyword>
<dbReference type="PANTHER" id="PTHR43304">
    <property type="entry name" value="PHYTOCHROME-LIKE PROTEIN CPH1"/>
    <property type="match status" value="1"/>
</dbReference>
<dbReference type="SUPFAM" id="SSF55785">
    <property type="entry name" value="PYP-like sensor domain (PAS domain)"/>
    <property type="match status" value="2"/>
</dbReference>
<name>A0ABD5XC00_9EURY</name>
<feature type="modified residue" description="4-aspartylphosphate" evidence="6">
    <location>
        <position position="60"/>
    </location>
</feature>
<dbReference type="GO" id="GO:0004673">
    <property type="term" value="F:protein histidine kinase activity"/>
    <property type="evidence" value="ECO:0007669"/>
    <property type="project" value="UniProtKB-EC"/>
</dbReference>
<dbReference type="InterPro" id="IPR036097">
    <property type="entry name" value="HisK_dim/P_sf"/>
</dbReference>
<dbReference type="EMBL" id="JBHSZQ010000050">
    <property type="protein sequence ID" value="MFC7127483.1"/>
    <property type="molecule type" value="Genomic_DNA"/>
</dbReference>